<evidence type="ECO:0008006" key="5">
    <source>
        <dbReference type="Google" id="ProtNLM"/>
    </source>
</evidence>
<dbReference type="PANTHER" id="PTHR44858:SF1">
    <property type="entry name" value="UDP-N-ACETYLGLUCOSAMINE--PEPTIDE N-ACETYLGLUCOSAMINYLTRANSFERASE SPINDLY-RELATED"/>
    <property type="match status" value="1"/>
</dbReference>
<dbReference type="PANTHER" id="PTHR44858">
    <property type="entry name" value="TETRATRICOPEPTIDE REPEAT PROTEIN 6"/>
    <property type="match status" value="1"/>
</dbReference>
<dbReference type="EMBL" id="SSGG01000044">
    <property type="protein sequence ID" value="TXI37766.1"/>
    <property type="molecule type" value="Genomic_DNA"/>
</dbReference>
<accession>A0A5C7WK64</accession>
<dbReference type="InterPro" id="IPR019734">
    <property type="entry name" value="TPR_rpt"/>
</dbReference>
<evidence type="ECO:0000313" key="3">
    <source>
        <dbReference type="EMBL" id="TXI37766.1"/>
    </source>
</evidence>
<dbReference type="Pfam" id="PF13432">
    <property type="entry name" value="TPR_16"/>
    <property type="match status" value="1"/>
</dbReference>
<name>A0A5C7WK64_METME</name>
<keyword evidence="1" id="KW-0677">Repeat</keyword>
<dbReference type="InterPro" id="IPR050498">
    <property type="entry name" value="Ycf3"/>
</dbReference>
<dbReference type="AlphaFoldDB" id="A0A5C7WK64"/>
<evidence type="ECO:0000256" key="2">
    <source>
        <dbReference type="ARBA" id="ARBA00022803"/>
    </source>
</evidence>
<dbReference type="GO" id="GO:0046813">
    <property type="term" value="P:receptor-mediated virion attachment to host cell"/>
    <property type="evidence" value="ECO:0007669"/>
    <property type="project" value="TreeGrafter"/>
</dbReference>
<gene>
    <name evidence="3" type="ORF">E6Q51_02600</name>
</gene>
<evidence type="ECO:0000256" key="1">
    <source>
        <dbReference type="ARBA" id="ARBA00022737"/>
    </source>
</evidence>
<keyword evidence="2" id="KW-0802">TPR repeat</keyword>
<protein>
    <recommendedName>
        <fullName evidence="5">Tetratricopeptide repeat protein</fullName>
    </recommendedName>
</protein>
<dbReference type="InterPro" id="IPR011990">
    <property type="entry name" value="TPR-like_helical_dom_sf"/>
</dbReference>
<evidence type="ECO:0000313" key="4">
    <source>
        <dbReference type="Proteomes" id="UP000321374"/>
    </source>
</evidence>
<sequence length="724" mass="80354">MSPTLLNVPSHLDESMAAAFSLEDQPDQAVAYYEQILQQYPQHAAAYYRLGLLLFSQSHPEAVRRLEQAIKLSATEEQYWVSYVDALMLTGQLQKASAAIQLGQQYGLSQPFAIELARECVERMTQERSFSIEASTSKMPPQGLLDQLWQQACLLQNENQYQEAIGVLAHMVEIAPDHGAAQHALGRLLAETQSLEDALPHLEASLSSAPEIEQHWVTYIDAMLQLNAFKTAFDAMQAGRQYGLSESMQAVLFSDTINMILQMLDSETADQDSLWTALINDSGLYNQIVQDNLTAMEQIRQSGKLVDGCMQLDACMSFLHQFPILLEPQRLMGFIRMMVVKLMWAPELIGHKIFAPDFDQLLSQITLQMTAVVPRHEKRANFVIATEVYDFGGHTKDVLAILNTIENPVLVITDLYGRFANQAAFKKVASALPPTCPVIMLPNEPYLQKSTRLAALVNQQARNVFLLTHHDDVVAAVACQSTLDTHYYFIHHADHNLAIGNAIPHLKHIDLFGGRAIHCHEDLGLETQCLPTTSHDLGAKVFATDLQQFATVTAGSFGKFKSDGPLSLATIVTESLHSTGGKHYHFGEIPQQALEGVRQTLSQQGLDPDQFVYMGNVPSLWKALQDIDGHIFVGSAPIMGAKSDIEAQGAGYPLLAYRAVDCPRHMNVGSHAPETHYWHDMVTFKAALQDIMANHASLSASARAYYEAACSMQTYQQMLMDMSH</sequence>
<dbReference type="GO" id="GO:0009279">
    <property type="term" value="C:cell outer membrane"/>
    <property type="evidence" value="ECO:0007669"/>
    <property type="project" value="TreeGrafter"/>
</dbReference>
<dbReference type="SMART" id="SM00028">
    <property type="entry name" value="TPR"/>
    <property type="match status" value="4"/>
</dbReference>
<proteinExistence type="predicted"/>
<dbReference type="Gene3D" id="1.25.40.10">
    <property type="entry name" value="Tetratricopeptide repeat domain"/>
    <property type="match status" value="2"/>
</dbReference>
<comment type="caution">
    <text evidence="3">The sequence shown here is derived from an EMBL/GenBank/DDBJ whole genome shotgun (WGS) entry which is preliminary data.</text>
</comment>
<dbReference type="SUPFAM" id="SSF48452">
    <property type="entry name" value="TPR-like"/>
    <property type="match status" value="1"/>
</dbReference>
<dbReference type="Proteomes" id="UP000321374">
    <property type="component" value="Unassembled WGS sequence"/>
</dbReference>
<reference evidence="3 4" key="1">
    <citation type="submission" date="2018-09" db="EMBL/GenBank/DDBJ databases">
        <title>Metagenome Assembled Genomes from an Advanced Water Purification Facility.</title>
        <authorList>
            <person name="Stamps B.W."/>
            <person name="Spear J.R."/>
        </authorList>
    </citation>
    <scope>NUCLEOTIDE SEQUENCE [LARGE SCALE GENOMIC DNA]</scope>
    <source>
        <strain evidence="3">Bin_42_2</strain>
    </source>
</reference>
<organism evidence="3 4">
    <name type="scientific">Methylophilus methylotrophus</name>
    <name type="common">Bacterium W3A1</name>
    <dbReference type="NCBI Taxonomy" id="17"/>
    <lineage>
        <taxon>Bacteria</taxon>
        <taxon>Pseudomonadati</taxon>
        <taxon>Pseudomonadota</taxon>
        <taxon>Betaproteobacteria</taxon>
        <taxon>Nitrosomonadales</taxon>
        <taxon>Methylophilaceae</taxon>
        <taxon>Methylophilus</taxon>
    </lineage>
</organism>